<organism evidence="1 2">
    <name type="scientific">Dallia pectoralis</name>
    <name type="common">Alaska blackfish</name>
    <dbReference type="NCBI Taxonomy" id="75939"/>
    <lineage>
        <taxon>Eukaryota</taxon>
        <taxon>Metazoa</taxon>
        <taxon>Chordata</taxon>
        <taxon>Craniata</taxon>
        <taxon>Vertebrata</taxon>
        <taxon>Euteleostomi</taxon>
        <taxon>Actinopterygii</taxon>
        <taxon>Neopterygii</taxon>
        <taxon>Teleostei</taxon>
        <taxon>Protacanthopterygii</taxon>
        <taxon>Esociformes</taxon>
        <taxon>Umbridae</taxon>
        <taxon>Dallia</taxon>
    </lineage>
</organism>
<name>A0ACC2GDF8_DALPE</name>
<sequence>MHFMSGGRCDKHVLPKWEAHLGPGHIARDLHGKTLNEAVEMARSLVLVLLLSLIGCGCSQDDSNPGRSPPPPRGCGANVDPLYRALCDLESVWAVVLEAVACGGAITSLVLFVVLLVKRCSILEPDRRSGLGPLLLLLISLLALFSLSLAFLLGRTEALCMVRRLLWGPLFALCFSCLLAQAVRLKRLASGKSSPRGSTLAGLGAALALVQGIVSGEWLLLSVAREGHGACDYPPLDFALVCSYALGLLLAAFCLSLGVMLCGGGDGGDEEGSDGGRDRRWRCNAVWLFLACLASLLLWAAWLALYLHGDAALRRARSGGGGGRRQDWDEPVSAVALVAQGWVLLLFHAIPEAHLCLRDPPAPSQHDYFDTSQPPPPCFPQDVTLTRGPYTENQAYSIEEHSAALRDGSFHNSGIRPGIPFRGHMYQPTEMALVMNGGAIPTVPVNYTGLKTASIDEVVFVSETNGCNFAANIFIDQAQRLALQKEIDQESPPSVSVRSLMVRAGTDVKKIVSMKKNGMGKKMEHTVANASINEGSEKVVKKKKKINAETMAENQTDSNVDVENTVEDENMEGSEYRPSGPLIQKKKKKNKKATEVKQVKEEEEMEQCDVEERGRAKKKKHCDKSEEIEQGEKDEIKKATKKIGKKTVAETKVGKKRVKNNNISMDAEPTVDIQEEEVGEIPKKRKKTESKTKVKTKMEPENGEAEMKMVVKKEKKRVALDNEEVQKEVVKTKKRVATDNEKQKDMVLKNKEKKVKVGVDKATSTVKVEEMVDKDDKKTRAKSNCTDPETGGKEEVSGRKKGGMKEKRKASASTEDVVGVEEGKPKKKKKVHPKEGEERADDGESEGTVSVAAGKKAKKGLKKGSEVKAQMERTQLKKKSKRGEMPEKEKRKRKIKVERCDPEDQETKPQKDVVFLSETKGNKDEITINQARRVALQKEIDVESNPGQPKVATGLGQWGTAQFDSSDQQNKFLRLMGGFKKGGQPMGASAAPAGRANMALTKDGQQSLQQKLLGEFERAQSRRMDFTGRGAGIGFSAPSNKKFSIDINATRSVRFDD</sequence>
<protein>
    <submittedName>
        <fullName evidence="1">Uncharacterized protein</fullName>
    </submittedName>
</protein>
<evidence type="ECO:0000313" key="1">
    <source>
        <dbReference type="EMBL" id="KAJ8001535.1"/>
    </source>
</evidence>
<proteinExistence type="predicted"/>
<reference evidence="1" key="1">
    <citation type="submission" date="2021-05" db="EMBL/GenBank/DDBJ databases">
        <authorList>
            <person name="Pan Q."/>
            <person name="Jouanno E."/>
            <person name="Zahm M."/>
            <person name="Klopp C."/>
            <person name="Cabau C."/>
            <person name="Louis A."/>
            <person name="Berthelot C."/>
            <person name="Parey E."/>
            <person name="Roest Crollius H."/>
            <person name="Montfort J."/>
            <person name="Robinson-Rechavi M."/>
            <person name="Bouchez O."/>
            <person name="Lampietro C."/>
            <person name="Lopez Roques C."/>
            <person name="Donnadieu C."/>
            <person name="Postlethwait J."/>
            <person name="Bobe J."/>
            <person name="Dillon D."/>
            <person name="Chandos A."/>
            <person name="von Hippel F."/>
            <person name="Guiguen Y."/>
        </authorList>
    </citation>
    <scope>NUCLEOTIDE SEQUENCE</scope>
    <source>
        <strain evidence="1">YG-Jan2019</strain>
    </source>
</reference>
<evidence type="ECO:0000313" key="2">
    <source>
        <dbReference type="Proteomes" id="UP001157502"/>
    </source>
</evidence>
<gene>
    <name evidence="1" type="ORF">DPEC_G00170500</name>
</gene>
<accession>A0ACC2GDF8</accession>
<comment type="caution">
    <text evidence="1">The sequence shown here is derived from an EMBL/GenBank/DDBJ whole genome shotgun (WGS) entry which is preliminary data.</text>
</comment>
<dbReference type="Proteomes" id="UP001157502">
    <property type="component" value="Chromosome 14"/>
</dbReference>
<dbReference type="EMBL" id="CM055741">
    <property type="protein sequence ID" value="KAJ8001535.1"/>
    <property type="molecule type" value="Genomic_DNA"/>
</dbReference>
<keyword evidence="2" id="KW-1185">Reference proteome</keyword>